<evidence type="ECO:0000313" key="23">
    <source>
        <dbReference type="Proteomes" id="UP000593571"/>
    </source>
</evidence>
<feature type="transmembrane region" description="Helical" evidence="21">
    <location>
        <begin position="41"/>
        <end position="62"/>
    </location>
</feature>
<evidence type="ECO:0000256" key="12">
    <source>
        <dbReference type="ARBA" id="ARBA00023157"/>
    </source>
</evidence>
<keyword evidence="23" id="KW-1185">Reference proteome</keyword>
<evidence type="ECO:0000256" key="17">
    <source>
        <dbReference type="ARBA" id="ARBA00031843"/>
    </source>
</evidence>
<dbReference type="NCBIfam" id="NF037997">
    <property type="entry name" value="Na_Pi_symport"/>
    <property type="match status" value="1"/>
</dbReference>
<evidence type="ECO:0000256" key="10">
    <source>
        <dbReference type="ARBA" id="ARBA00023065"/>
    </source>
</evidence>
<reference evidence="22 23" key="1">
    <citation type="journal article" date="2020" name="Nature">
        <title>Six reference-quality genomes reveal evolution of bat adaptations.</title>
        <authorList>
            <person name="Jebb D."/>
            <person name="Huang Z."/>
            <person name="Pippel M."/>
            <person name="Hughes G.M."/>
            <person name="Lavrichenko K."/>
            <person name="Devanna P."/>
            <person name="Winkler S."/>
            <person name="Jermiin L.S."/>
            <person name="Skirmuntt E.C."/>
            <person name="Katzourakis A."/>
            <person name="Burkitt-Gray L."/>
            <person name="Ray D.A."/>
            <person name="Sullivan K.A.M."/>
            <person name="Roscito J.G."/>
            <person name="Kirilenko B.M."/>
            <person name="Davalos L.M."/>
            <person name="Corthals A.P."/>
            <person name="Power M.L."/>
            <person name="Jones G."/>
            <person name="Ransome R.D."/>
            <person name="Dechmann D.K.N."/>
            <person name="Locatelli A.G."/>
            <person name="Puechmaille S.J."/>
            <person name="Fedrigo O."/>
            <person name="Jarvis E.D."/>
            <person name="Hiller M."/>
            <person name="Vernes S.C."/>
            <person name="Myers E.W."/>
            <person name="Teeling E.C."/>
        </authorList>
    </citation>
    <scope>NUCLEOTIDE SEQUENCE [LARGE SCALE GENOMIC DNA]</scope>
    <source>
        <strain evidence="22">MRouAeg1</strain>
        <tissue evidence="22">Muscle</tissue>
    </source>
</reference>
<feature type="transmembrane region" description="Helical" evidence="21">
    <location>
        <begin position="386"/>
        <end position="409"/>
    </location>
</feature>
<keyword evidence="14" id="KW-0739">Sodium transport</keyword>
<keyword evidence="7" id="KW-0769">Symport</keyword>
<feature type="transmembrane region" description="Helical" evidence="21">
    <location>
        <begin position="270"/>
        <end position="291"/>
    </location>
</feature>
<protein>
    <recommendedName>
        <fullName evidence="3">Sodium-dependent phosphate transport protein 2B</fullName>
    </recommendedName>
    <alternativeName>
        <fullName evidence="17">Na(+)-dependent phosphate cotransporter 2B</fullName>
    </alternativeName>
    <alternativeName>
        <fullName evidence="15">Sodium/phosphate cotransporter 2B</fullName>
    </alternativeName>
    <alternativeName>
        <fullName evidence="16">Solute carrier family 34 member 2</fullName>
    </alternativeName>
</protein>
<evidence type="ECO:0000256" key="16">
    <source>
        <dbReference type="ARBA" id="ARBA00029768"/>
    </source>
</evidence>
<dbReference type="EMBL" id="JACASE010000010">
    <property type="protein sequence ID" value="KAF6432393.1"/>
    <property type="molecule type" value="Genomic_DNA"/>
</dbReference>
<keyword evidence="4" id="KW-0813">Transport</keyword>
<keyword evidence="8 21" id="KW-1133">Transmembrane helix</keyword>
<evidence type="ECO:0000256" key="1">
    <source>
        <dbReference type="ARBA" id="ARBA00004424"/>
    </source>
</evidence>
<evidence type="ECO:0000256" key="15">
    <source>
        <dbReference type="ARBA" id="ARBA00029612"/>
    </source>
</evidence>
<dbReference type="GO" id="GO:0005903">
    <property type="term" value="C:brush border"/>
    <property type="evidence" value="ECO:0007669"/>
    <property type="project" value="TreeGrafter"/>
</dbReference>
<feature type="transmembrane region" description="Helical" evidence="21">
    <location>
        <begin position="223"/>
        <end position="249"/>
    </location>
</feature>
<evidence type="ECO:0000256" key="20">
    <source>
        <dbReference type="SAM" id="MobiDB-lite"/>
    </source>
</evidence>
<dbReference type="GO" id="GO:0044341">
    <property type="term" value="P:sodium-dependent phosphate transport"/>
    <property type="evidence" value="ECO:0007669"/>
    <property type="project" value="InterPro"/>
</dbReference>
<evidence type="ECO:0000256" key="13">
    <source>
        <dbReference type="ARBA" id="ARBA00023180"/>
    </source>
</evidence>
<feature type="compositionally biased region" description="Polar residues" evidence="20">
    <location>
        <begin position="547"/>
        <end position="557"/>
    </location>
</feature>
<proteinExistence type="inferred from homology"/>
<dbReference type="AlphaFoldDB" id="A0A7J8EAG7"/>
<keyword evidence="10" id="KW-0406">Ion transport</keyword>
<dbReference type="InterPro" id="IPR003841">
    <property type="entry name" value="Na/Pi_transpt"/>
</dbReference>
<evidence type="ECO:0000256" key="6">
    <source>
        <dbReference type="ARBA" id="ARBA00022692"/>
    </source>
</evidence>
<keyword evidence="12" id="KW-1015">Disulfide bond</keyword>
<keyword evidence="5" id="KW-1003">Cell membrane</keyword>
<gene>
    <name evidence="22" type="ORF">HJG63_017841</name>
</gene>
<comment type="catalytic activity">
    <reaction evidence="18">
        <text>3 Na(+)(out) + phosphate(out) = 3 Na(+)(in) + phosphate(in)</text>
        <dbReference type="Rhea" id="RHEA:71255"/>
        <dbReference type="ChEBI" id="CHEBI:29101"/>
        <dbReference type="ChEBI" id="CHEBI:43474"/>
    </reaction>
    <physiologicalReaction direction="left-to-right" evidence="18">
        <dbReference type="Rhea" id="RHEA:71256"/>
    </physiologicalReaction>
</comment>
<comment type="subcellular location">
    <subcellularLocation>
        <location evidence="1">Apical cell membrane</location>
        <topology evidence="1">Multi-pass membrane protein</topology>
    </subcellularLocation>
</comment>
<comment type="similarity">
    <text evidence="2">Belongs to the SLC34A transporter family.</text>
</comment>
<organism evidence="22 23">
    <name type="scientific">Rousettus aegyptiacus</name>
    <name type="common">Egyptian fruit bat</name>
    <name type="synonym">Pteropus aegyptiacus</name>
    <dbReference type="NCBI Taxonomy" id="9407"/>
    <lineage>
        <taxon>Eukaryota</taxon>
        <taxon>Metazoa</taxon>
        <taxon>Chordata</taxon>
        <taxon>Craniata</taxon>
        <taxon>Vertebrata</taxon>
        <taxon>Euteleostomi</taxon>
        <taxon>Mammalia</taxon>
        <taxon>Eutheria</taxon>
        <taxon>Laurasiatheria</taxon>
        <taxon>Chiroptera</taxon>
        <taxon>Yinpterochiroptera</taxon>
        <taxon>Pteropodoidea</taxon>
        <taxon>Pteropodidae</taxon>
        <taxon>Rousettinae</taxon>
        <taxon>Rousettus</taxon>
    </lineage>
</organism>
<dbReference type="PANTHER" id="PTHR10010:SF23">
    <property type="entry name" value="SODIUM-DEPENDENT PHOSPHATE TRANSPORT PROTEIN 2B"/>
    <property type="match status" value="1"/>
</dbReference>
<feature type="transmembrane region" description="Helical" evidence="21">
    <location>
        <begin position="346"/>
        <end position="366"/>
    </location>
</feature>
<dbReference type="GO" id="GO:0016324">
    <property type="term" value="C:apical plasma membrane"/>
    <property type="evidence" value="ECO:0007669"/>
    <property type="project" value="UniProtKB-SubCell"/>
</dbReference>
<evidence type="ECO:0000256" key="9">
    <source>
        <dbReference type="ARBA" id="ARBA00023053"/>
    </source>
</evidence>
<evidence type="ECO:0000256" key="7">
    <source>
        <dbReference type="ARBA" id="ARBA00022847"/>
    </source>
</evidence>
<feature type="transmembrane region" description="Helical" evidence="21">
    <location>
        <begin position="415"/>
        <end position="436"/>
    </location>
</feature>
<evidence type="ECO:0000313" key="22">
    <source>
        <dbReference type="EMBL" id="KAF6432393.1"/>
    </source>
</evidence>
<keyword evidence="9" id="KW-0915">Sodium</keyword>
<evidence type="ECO:0000256" key="5">
    <source>
        <dbReference type="ARBA" id="ARBA00022475"/>
    </source>
</evidence>
<keyword evidence="6 21" id="KW-0812">Transmembrane</keyword>
<dbReference type="Pfam" id="PF02690">
    <property type="entry name" value="Na_Pi_cotrans"/>
    <property type="match status" value="2"/>
</dbReference>
<comment type="caution">
    <text evidence="22">The sequence shown here is derived from an EMBL/GenBank/DDBJ whole genome shotgun (WGS) entry which is preliminary data.</text>
</comment>
<evidence type="ECO:0000256" key="11">
    <source>
        <dbReference type="ARBA" id="ARBA00023136"/>
    </source>
</evidence>
<dbReference type="GO" id="GO:0031982">
    <property type="term" value="C:vesicle"/>
    <property type="evidence" value="ECO:0007669"/>
    <property type="project" value="TreeGrafter"/>
</dbReference>
<comment type="function">
    <text evidence="19">Involved in actively transporting phosphate into cells via Na(+) cotransport.</text>
</comment>
<dbReference type="PANTHER" id="PTHR10010">
    <property type="entry name" value="SOLUTE CARRIER FAMILY 34 SODIUM PHOSPHATE , MEMBER 2-RELATED"/>
    <property type="match status" value="1"/>
</dbReference>
<evidence type="ECO:0000256" key="18">
    <source>
        <dbReference type="ARBA" id="ARBA00034042"/>
    </source>
</evidence>
<accession>A0A7J8EAG7</accession>
<evidence type="ECO:0000256" key="21">
    <source>
        <dbReference type="SAM" id="Phobius"/>
    </source>
</evidence>
<keyword evidence="13" id="KW-0325">Glycoprotein</keyword>
<evidence type="ECO:0000256" key="4">
    <source>
        <dbReference type="ARBA" id="ARBA00022448"/>
    </source>
</evidence>
<feature type="region of interest" description="Disordered" evidence="20">
    <location>
        <begin position="536"/>
        <end position="557"/>
    </location>
</feature>
<name>A0A7J8EAG7_ROUAE</name>
<keyword evidence="11 21" id="KW-0472">Membrane</keyword>
<evidence type="ECO:0000256" key="2">
    <source>
        <dbReference type="ARBA" id="ARBA00005808"/>
    </source>
</evidence>
<dbReference type="Proteomes" id="UP000593571">
    <property type="component" value="Unassembled WGS sequence"/>
</dbReference>
<evidence type="ECO:0000256" key="19">
    <source>
        <dbReference type="ARBA" id="ARBA00034091"/>
    </source>
</evidence>
<evidence type="ECO:0000256" key="14">
    <source>
        <dbReference type="ARBA" id="ARBA00023201"/>
    </source>
</evidence>
<evidence type="ECO:0000256" key="3">
    <source>
        <dbReference type="ARBA" id="ARBA00020024"/>
    </source>
</evidence>
<dbReference type="GO" id="GO:0005436">
    <property type="term" value="F:sodium:phosphate symporter activity"/>
    <property type="evidence" value="ECO:0007669"/>
    <property type="project" value="InterPro"/>
</dbReference>
<dbReference type="GO" id="GO:0030643">
    <property type="term" value="P:intracellular phosphate ion homeostasis"/>
    <property type="evidence" value="ECO:0007669"/>
    <property type="project" value="TreeGrafter"/>
</dbReference>
<evidence type="ECO:0000256" key="8">
    <source>
        <dbReference type="ARBA" id="ARBA00022989"/>
    </source>
</evidence>
<dbReference type="NCBIfam" id="TIGR01013">
    <property type="entry name" value="2a58"/>
    <property type="match status" value="1"/>
</dbReference>
<sequence length="557" mass="60336">MSNPVAGLMIGVLVTVMVQSSSTSTSIVVSMVASSLLTVKAAIPIIMGANIGTSITNTLVALMQAGDRNVFRRAFAGATVHDFFNWLSVLVLLPLEAATSYLELLTNLVVESFHFKSGEDAPALLKVITDPVTKKIIELNQTVINQIAMQDSAAQNMSLIKIWCKTLTTVTQVNVTVPSTENCTSPSLCWTDGVHTWTIKNVTYQENIAKCQHIFVNSNLPDVVVGVILLVTSLFVLCGCLILIVKLLGSVLKGQVAAIIKKTINTDFPFPFAWLAGYLAILVGAAVTFVVQSSSVFTSTMTPLIGIGVISIERVYPLTLGANIGTTTTAIMAALTSPSSTLKSSLQIALCHFFFNISGILLWYPIPFTRLPIRLAKGLGSISAKYRWFAIFYLIGLFLLFPLTVFGLSLAGWPVLVGVGVPIVLVLLLVLVLKLLQSRCPGVLPKKLQTWNFLPLCMRSLKPWDRAVSLYSSYCERRCCCCCRVCCRLCCRLCCLLCCPCCRCSKCCRELEEVPDIPVKAPEAFNDIAIVREAQDGAPKSPVDALDSSTASRSTAL</sequence>